<evidence type="ECO:0000313" key="1">
    <source>
        <dbReference type="EMBL" id="KXS13851.1"/>
    </source>
</evidence>
<dbReference type="Proteomes" id="UP000070544">
    <property type="component" value="Unassembled WGS sequence"/>
</dbReference>
<dbReference type="STRING" id="1344416.A0A139AAL3"/>
<dbReference type="GO" id="GO:0000138">
    <property type="term" value="C:Golgi trans cisterna"/>
    <property type="evidence" value="ECO:0007669"/>
    <property type="project" value="TreeGrafter"/>
</dbReference>
<name>A0A139AAL3_GONPJ</name>
<dbReference type="GO" id="GO:0005797">
    <property type="term" value="C:Golgi medial cisterna"/>
    <property type="evidence" value="ECO:0007669"/>
    <property type="project" value="TreeGrafter"/>
</dbReference>
<dbReference type="PANTHER" id="PTHR21575:SF12">
    <property type="entry name" value="PROTEIN HID1"/>
    <property type="match status" value="1"/>
</dbReference>
<dbReference type="Pfam" id="PF12722">
    <property type="entry name" value="Hid1"/>
    <property type="match status" value="1"/>
</dbReference>
<reference evidence="1 2" key="1">
    <citation type="journal article" date="2015" name="Genome Biol. Evol.">
        <title>Phylogenomic analyses indicate that early fungi evolved digesting cell walls of algal ancestors of land plants.</title>
        <authorList>
            <person name="Chang Y."/>
            <person name="Wang S."/>
            <person name="Sekimoto S."/>
            <person name="Aerts A.L."/>
            <person name="Choi C."/>
            <person name="Clum A."/>
            <person name="LaButti K.M."/>
            <person name="Lindquist E.A."/>
            <person name="Yee Ngan C."/>
            <person name="Ohm R.A."/>
            <person name="Salamov A.A."/>
            <person name="Grigoriev I.V."/>
            <person name="Spatafora J.W."/>
            <person name="Berbee M.L."/>
        </authorList>
    </citation>
    <scope>NUCLEOTIDE SEQUENCE [LARGE SCALE GENOMIC DNA]</scope>
    <source>
        <strain evidence="1 2">JEL478</strain>
    </source>
</reference>
<dbReference type="EMBL" id="KQ965773">
    <property type="protein sequence ID" value="KXS13851.1"/>
    <property type="molecule type" value="Genomic_DNA"/>
</dbReference>
<dbReference type="PANTHER" id="PTHR21575">
    <property type="entry name" value="PROTEIN HID1"/>
    <property type="match status" value="1"/>
</dbReference>
<gene>
    <name evidence="1" type="ORF">M427DRAFT_358419</name>
</gene>
<dbReference type="InterPro" id="IPR026705">
    <property type="entry name" value="Hid-1/Ecm30"/>
</dbReference>
<proteinExistence type="predicted"/>
<sequence>MILTSPVRSRNLDPMLEHLILSVVNLSPHLVNVGVIAAEKLMQALARLSEPTVLLGGSLNWRACAWMLEALETVVRKKYQENLNVIYSLCHNQRVIDQLRVQTFDAAMDSVQKRAHILRAKDANDDANGYYDTEVDPWEARDDKWRPTEAWWHSWHHSLPTSTLVVLHGHLQPQIEQVTGHDAGQHWPEVLATIQGADVEGVLPPANEPPKRPFDFGAVRW</sequence>
<accession>A0A139AAL3</accession>
<dbReference type="OrthoDB" id="432953at2759"/>
<keyword evidence="2" id="KW-1185">Reference proteome</keyword>
<organism evidence="1 2">
    <name type="scientific">Gonapodya prolifera (strain JEL478)</name>
    <name type="common">Monoblepharis prolifera</name>
    <dbReference type="NCBI Taxonomy" id="1344416"/>
    <lineage>
        <taxon>Eukaryota</taxon>
        <taxon>Fungi</taxon>
        <taxon>Fungi incertae sedis</taxon>
        <taxon>Chytridiomycota</taxon>
        <taxon>Chytridiomycota incertae sedis</taxon>
        <taxon>Monoblepharidomycetes</taxon>
        <taxon>Monoblepharidales</taxon>
        <taxon>Gonapodyaceae</taxon>
        <taxon>Gonapodya</taxon>
    </lineage>
</organism>
<dbReference type="AlphaFoldDB" id="A0A139AAL3"/>
<protein>
    <submittedName>
        <fullName evidence="1">Uncharacterized protein</fullName>
    </submittedName>
</protein>
<evidence type="ECO:0000313" key="2">
    <source>
        <dbReference type="Proteomes" id="UP000070544"/>
    </source>
</evidence>
<dbReference type="GO" id="GO:0016020">
    <property type="term" value="C:membrane"/>
    <property type="evidence" value="ECO:0007669"/>
    <property type="project" value="TreeGrafter"/>
</dbReference>